<dbReference type="GO" id="GO:0009055">
    <property type="term" value="F:electron transfer activity"/>
    <property type="evidence" value="ECO:0007669"/>
    <property type="project" value="TreeGrafter"/>
</dbReference>
<dbReference type="Gene3D" id="3.10.20.30">
    <property type="match status" value="1"/>
</dbReference>
<keyword evidence="4" id="KW-0408">Iron</keyword>
<evidence type="ECO:0000256" key="6">
    <source>
        <dbReference type="ARBA" id="ARBA00034078"/>
    </source>
</evidence>
<dbReference type="GO" id="GO:0051537">
    <property type="term" value="F:2 iron, 2 sulfur cluster binding"/>
    <property type="evidence" value="ECO:0007669"/>
    <property type="project" value="UniProtKB-KW"/>
</dbReference>
<dbReference type="InterPro" id="IPR001055">
    <property type="entry name" value="Adrenodoxin-like"/>
</dbReference>
<dbReference type="GO" id="GO:0046872">
    <property type="term" value="F:metal ion binding"/>
    <property type="evidence" value="ECO:0007669"/>
    <property type="project" value="UniProtKB-KW"/>
</dbReference>
<dbReference type="CDD" id="cd00207">
    <property type="entry name" value="fer2"/>
    <property type="match status" value="1"/>
</dbReference>
<name>A0A834T8F4_9FABA</name>
<dbReference type="PANTHER" id="PTHR23426:SF65">
    <property type="entry name" value="FERREDOXIN-2, MITOCHONDRIAL"/>
    <property type="match status" value="1"/>
</dbReference>
<keyword evidence="3" id="KW-0479">Metal-binding</keyword>
<comment type="cofactor">
    <cofactor evidence="6">
        <name>[2Fe-2S] cluster</name>
        <dbReference type="ChEBI" id="CHEBI:190135"/>
    </cofactor>
</comment>
<keyword evidence="8" id="KW-1185">Reference proteome</keyword>
<gene>
    <name evidence="7" type="ORF">G2W53_031182</name>
</gene>
<evidence type="ECO:0000313" key="7">
    <source>
        <dbReference type="EMBL" id="KAF7817213.1"/>
    </source>
</evidence>
<evidence type="ECO:0000256" key="2">
    <source>
        <dbReference type="ARBA" id="ARBA00022714"/>
    </source>
</evidence>
<reference evidence="7" key="1">
    <citation type="submission" date="2020-09" db="EMBL/GenBank/DDBJ databases">
        <title>Genome-Enabled Discovery of Anthraquinone Biosynthesis in Senna tora.</title>
        <authorList>
            <person name="Kang S.-H."/>
            <person name="Pandey R.P."/>
            <person name="Lee C.-M."/>
            <person name="Sim J.-S."/>
            <person name="Jeong J.-T."/>
            <person name="Choi B.-S."/>
            <person name="Jung M."/>
            <person name="Ginzburg D."/>
            <person name="Zhao K."/>
            <person name="Won S.Y."/>
            <person name="Oh T.-J."/>
            <person name="Yu Y."/>
            <person name="Kim N.-H."/>
            <person name="Lee O.R."/>
            <person name="Lee T.-H."/>
            <person name="Bashyal P."/>
            <person name="Kim T.-S."/>
            <person name="Lee W.-H."/>
            <person name="Kawkins C."/>
            <person name="Kim C.-K."/>
            <person name="Kim J.S."/>
            <person name="Ahn B.O."/>
            <person name="Rhee S.Y."/>
            <person name="Sohng J.K."/>
        </authorList>
    </citation>
    <scope>NUCLEOTIDE SEQUENCE</scope>
    <source>
        <tissue evidence="7">Leaf</tissue>
    </source>
</reference>
<organism evidence="7 8">
    <name type="scientific">Senna tora</name>
    <dbReference type="NCBI Taxonomy" id="362788"/>
    <lineage>
        <taxon>Eukaryota</taxon>
        <taxon>Viridiplantae</taxon>
        <taxon>Streptophyta</taxon>
        <taxon>Embryophyta</taxon>
        <taxon>Tracheophyta</taxon>
        <taxon>Spermatophyta</taxon>
        <taxon>Magnoliopsida</taxon>
        <taxon>eudicotyledons</taxon>
        <taxon>Gunneridae</taxon>
        <taxon>Pentapetalae</taxon>
        <taxon>rosids</taxon>
        <taxon>fabids</taxon>
        <taxon>Fabales</taxon>
        <taxon>Fabaceae</taxon>
        <taxon>Caesalpinioideae</taxon>
        <taxon>Cassia clade</taxon>
        <taxon>Senna</taxon>
    </lineage>
</organism>
<evidence type="ECO:0000256" key="5">
    <source>
        <dbReference type="ARBA" id="ARBA00023014"/>
    </source>
</evidence>
<dbReference type="Proteomes" id="UP000634136">
    <property type="component" value="Unassembled WGS sequence"/>
</dbReference>
<dbReference type="AlphaFoldDB" id="A0A834T8F4"/>
<comment type="similarity">
    <text evidence="1">Belongs to the adrenodoxin/putidaredoxin family.</text>
</comment>
<keyword evidence="2" id="KW-0001">2Fe-2S</keyword>
<dbReference type="InterPro" id="IPR036010">
    <property type="entry name" value="2Fe-2S_ferredoxin-like_sf"/>
</dbReference>
<proteinExistence type="inferred from homology"/>
<dbReference type="SUPFAM" id="SSF54292">
    <property type="entry name" value="2Fe-2S ferredoxin-like"/>
    <property type="match status" value="1"/>
</dbReference>
<protein>
    <submittedName>
        <fullName evidence="7">Photosynthetic NDH subunit of subcomplex B 3, chloroplastic</fullName>
    </submittedName>
</protein>
<evidence type="ECO:0000313" key="8">
    <source>
        <dbReference type="Proteomes" id="UP000634136"/>
    </source>
</evidence>
<evidence type="ECO:0000256" key="3">
    <source>
        <dbReference type="ARBA" id="ARBA00022723"/>
    </source>
</evidence>
<dbReference type="EMBL" id="JAAIUW010000009">
    <property type="protein sequence ID" value="KAF7817213.1"/>
    <property type="molecule type" value="Genomic_DNA"/>
</dbReference>
<evidence type="ECO:0000256" key="1">
    <source>
        <dbReference type="ARBA" id="ARBA00010914"/>
    </source>
</evidence>
<dbReference type="OrthoDB" id="5987010at2759"/>
<dbReference type="InterPro" id="IPR012675">
    <property type="entry name" value="Beta-grasp_dom_sf"/>
</dbReference>
<evidence type="ECO:0000256" key="4">
    <source>
        <dbReference type="ARBA" id="ARBA00023004"/>
    </source>
</evidence>
<comment type="caution">
    <text evidence="7">The sequence shown here is derived from an EMBL/GenBank/DDBJ whole genome shotgun (WGS) entry which is preliminary data.</text>
</comment>
<sequence>MAFVNRFAVILRRSSNISAGVRNSEGSITHSPQWWPRSVSAARYSSQAPGEKPEVELEFLGAEPGSDGSYPVEKIKFSGEKPLRTIMLDNKIDLYPSFKKVMNCRGRGLCGTCIVEIVDGNDILGEKTSTELKKLKMACSLSLSLSLMCTYYMKPESYRLACQTIVGNNSGKVVVQKMPQYKK</sequence>
<dbReference type="InterPro" id="IPR001041">
    <property type="entry name" value="2Fe-2S_ferredoxin-type"/>
</dbReference>
<keyword evidence="5" id="KW-0411">Iron-sulfur</keyword>
<accession>A0A834T8F4</accession>
<dbReference type="GO" id="GO:0140647">
    <property type="term" value="P:P450-containing electron transport chain"/>
    <property type="evidence" value="ECO:0007669"/>
    <property type="project" value="InterPro"/>
</dbReference>
<dbReference type="GO" id="GO:0005739">
    <property type="term" value="C:mitochondrion"/>
    <property type="evidence" value="ECO:0007669"/>
    <property type="project" value="TreeGrafter"/>
</dbReference>
<dbReference type="PANTHER" id="PTHR23426">
    <property type="entry name" value="FERREDOXIN/ADRENODOXIN"/>
    <property type="match status" value="1"/>
</dbReference>